<evidence type="ECO:0000313" key="3">
    <source>
        <dbReference type="Proteomes" id="UP001075354"/>
    </source>
</evidence>
<feature type="transmembrane region" description="Helical" evidence="1">
    <location>
        <begin position="30"/>
        <end position="52"/>
    </location>
</feature>
<keyword evidence="1" id="KW-1133">Transmembrane helix</keyword>
<evidence type="ECO:0000313" key="2">
    <source>
        <dbReference type="EMBL" id="KAJ1529556.1"/>
    </source>
</evidence>
<protein>
    <recommendedName>
        <fullName evidence="4">Small integral membrane protein 20</fullName>
    </recommendedName>
</protein>
<accession>A0AAV7XW86</accession>
<reference evidence="2" key="1">
    <citation type="submission" date="2022-12" db="EMBL/GenBank/DDBJ databases">
        <title>Chromosome-level genome assembly of the bean flower thrips Megalurothrips usitatus.</title>
        <authorList>
            <person name="Ma L."/>
            <person name="Liu Q."/>
            <person name="Li H."/>
            <person name="Cai W."/>
        </authorList>
    </citation>
    <scope>NUCLEOTIDE SEQUENCE</scope>
    <source>
        <strain evidence="2">Cailab_2022a</strain>
    </source>
</reference>
<name>A0AAV7XW86_9NEOP</name>
<comment type="caution">
    <text evidence="2">The sequence shown here is derived from an EMBL/GenBank/DDBJ whole genome shotgun (WGS) entry which is preliminary data.</text>
</comment>
<proteinExistence type="predicted"/>
<evidence type="ECO:0000256" key="1">
    <source>
        <dbReference type="SAM" id="Phobius"/>
    </source>
</evidence>
<evidence type="ECO:0008006" key="4">
    <source>
        <dbReference type="Google" id="ProtNLM"/>
    </source>
</evidence>
<sequence length="88" mass="10072">MRVTWSHSSTVFVDTDLPVMKRMFLEIPHVPIGVAIATGSVIGCYVYLNYYFDKGIGFQMKYTVLRPDDPRIPLYRDDVINADKVARS</sequence>
<keyword evidence="1" id="KW-0812">Transmembrane</keyword>
<keyword evidence="1" id="KW-0472">Membrane</keyword>
<dbReference type="EMBL" id="JAPTSV010000003">
    <property type="protein sequence ID" value="KAJ1529556.1"/>
    <property type="molecule type" value="Genomic_DNA"/>
</dbReference>
<dbReference type="Proteomes" id="UP001075354">
    <property type="component" value="Chromosome 3"/>
</dbReference>
<dbReference type="AlphaFoldDB" id="A0AAV7XW86"/>
<gene>
    <name evidence="2" type="ORF">ONE63_006328</name>
</gene>
<keyword evidence="3" id="KW-1185">Reference proteome</keyword>
<organism evidence="2 3">
    <name type="scientific">Megalurothrips usitatus</name>
    <name type="common">bean blossom thrips</name>
    <dbReference type="NCBI Taxonomy" id="439358"/>
    <lineage>
        <taxon>Eukaryota</taxon>
        <taxon>Metazoa</taxon>
        <taxon>Ecdysozoa</taxon>
        <taxon>Arthropoda</taxon>
        <taxon>Hexapoda</taxon>
        <taxon>Insecta</taxon>
        <taxon>Pterygota</taxon>
        <taxon>Neoptera</taxon>
        <taxon>Paraneoptera</taxon>
        <taxon>Thysanoptera</taxon>
        <taxon>Terebrantia</taxon>
        <taxon>Thripoidea</taxon>
        <taxon>Thripidae</taxon>
        <taxon>Megalurothrips</taxon>
    </lineage>
</organism>